<dbReference type="AlphaFoldDB" id="A0A9X4LL63"/>
<evidence type="ECO:0000259" key="3">
    <source>
        <dbReference type="PROSITE" id="PS50206"/>
    </source>
</evidence>
<dbReference type="InterPro" id="IPR045078">
    <property type="entry name" value="TST/MPST-like"/>
</dbReference>
<dbReference type="RefSeq" id="WP_268151672.1">
    <property type="nucleotide sequence ID" value="NZ_JAPPUW010000012.1"/>
</dbReference>
<dbReference type="Proteomes" id="UP001152766">
    <property type="component" value="Unassembled WGS sequence"/>
</dbReference>
<gene>
    <name evidence="4" type="ORF">EXJ73_06865</name>
</gene>
<dbReference type="PANTHER" id="PTHR11364">
    <property type="entry name" value="THIOSULFATE SULFERTANSFERASE"/>
    <property type="match status" value="1"/>
</dbReference>
<dbReference type="EMBL" id="SGUG01000008">
    <property type="protein sequence ID" value="MDG0862193.1"/>
    <property type="molecule type" value="Genomic_DNA"/>
</dbReference>
<evidence type="ECO:0000256" key="2">
    <source>
        <dbReference type="ARBA" id="ARBA00022737"/>
    </source>
</evidence>
<dbReference type="SMART" id="SM00450">
    <property type="entry name" value="RHOD"/>
    <property type="match status" value="2"/>
</dbReference>
<dbReference type="PANTHER" id="PTHR11364:SF27">
    <property type="entry name" value="SULFURTRANSFERASE"/>
    <property type="match status" value="1"/>
</dbReference>
<feature type="domain" description="Rhodanese" evidence="3">
    <location>
        <begin position="159"/>
        <end position="272"/>
    </location>
</feature>
<feature type="domain" description="Rhodanese" evidence="3">
    <location>
        <begin position="14"/>
        <end position="131"/>
    </location>
</feature>
<name>A0A9X4LL63_9BURK</name>
<dbReference type="Gene3D" id="3.40.250.10">
    <property type="entry name" value="Rhodanese-like domain"/>
    <property type="match status" value="2"/>
</dbReference>
<organism evidence="4 5">
    <name type="scientific">Pelomonas aquatica</name>
    <dbReference type="NCBI Taxonomy" id="431058"/>
    <lineage>
        <taxon>Bacteria</taxon>
        <taxon>Pseudomonadati</taxon>
        <taxon>Pseudomonadota</taxon>
        <taxon>Betaproteobacteria</taxon>
        <taxon>Burkholderiales</taxon>
        <taxon>Sphaerotilaceae</taxon>
        <taxon>Roseateles</taxon>
    </lineage>
</organism>
<comment type="caution">
    <text evidence="4">The sequence shown here is derived from an EMBL/GenBank/DDBJ whole genome shotgun (WGS) entry which is preliminary data.</text>
</comment>
<dbReference type="PROSITE" id="PS50206">
    <property type="entry name" value="RHODANESE_3"/>
    <property type="match status" value="2"/>
</dbReference>
<accession>A0A9X4LL63</accession>
<evidence type="ECO:0000256" key="1">
    <source>
        <dbReference type="ARBA" id="ARBA00022679"/>
    </source>
</evidence>
<dbReference type="SUPFAM" id="SSF52821">
    <property type="entry name" value="Rhodanese/Cell cycle control phosphatase"/>
    <property type="match status" value="2"/>
</dbReference>
<keyword evidence="5" id="KW-1185">Reference proteome</keyword>
<dbReference type="CDD" id="cd01448">
    <property type="entry name" value="TST_Repeat_1"/>
    <property type="match status" value="1"/>
</dbReference>
<sequence length="274" mass="29321">MPFTTLISATELRALPDALILDCGFDLADTDAGERAHAAGHIPGAFYLHLDRDLAGARTGPDGAFRGRHPLPAREAFAARLRQLGLRAGRQVVAYDRQGGPYAARAWWMLRWLGHAEVAVLDGAWDGELSTAAPTATPTDWQAGTSLVGQIDAATLQKRLGRVRLIDARAPERFRGEVEPLDQAAGHIPGARNRLFKDNLDADGRFKPAARLRAEFQPLLAPHAAAEVVHQCGSGVTACHNLLAMAHAGLGDGLLYPGSWSEWSADPARPLATG</sequence>
<keyword evidence="1" id="KW-0808">Transferase</keyword>
<dbReference type="Pfam" id="PF00581">
    <property type="entry name" value="Rhodanese"/>
    <property type="match status" value="2"/>
</dbReference>
<dbReference type="GO" id="GO:0004792">
    <property type="term" value="F:thiosulfate-cyanide sulfurtransferase activity"/>
    <property type="evidence" value="ECO:0007669"/>
    <property type="project" value="TreeGrafter"/>
</dbReference>
<dbReference type="InterPro" id="IPR036873">
    <property type="entry name" value="Rhodanese-like_dom_sf"/>
</dbReference>
<keyword evidence="2" id="KW-0677">Repeat</keyword>
<reference evidence="4" key="1">
    <citation type="submission" date="2019-02" db="EMBL/GenBank/DDBJ databases">
        <title>Draft genome of the type strain Pelomonas aquatica CCUG 52575T.</title>
        <authorList>
            <person name="Gomila M."/>
            <person name="Lalucat J."/>
        </authorList>
    </citation>
    <scope>NUCLEOTIDE SEQUENCE</scope>
    <source>
        <strain evidence="4">CCUG 52575</strain>
    </source>
</reference>
<dbReference type="CDD" id="cd01449">
    <property type="entry name" value="TST_Repeat_2"/>
    <property type="match status" value="1"/>
</dbReference>
<evidence type="ECO:0000313" key="4">
    <source>
        <dbReference type="EMBL" id="MDG0862193.1"/>
    </source>
</evidence>
<protein>
    <submittedName>
        <fullName evidence="4">Sulfurtransferase</fullName>
    </submittedName>
</protein>
<dbReference type="InterPro" id="IPR001763">
    <property type="entry name" value="Rhodanese-like_dom"/>
</dbReference>
<proteinExistence type="predicted"/>
<evidence type="ECO:0000313" key="5">
    <source>
        <dbReference type="Proteomes" id="UP001152766"/>
    </source>
</evidence>